<feature type="region of interest" description="Disordered" evidence="1">
    <location>
        <begin position="1"/>
        <end position="28"/>
    </location>
</feature>
<dbReference type="EMBL" id="JBHSSW010000066">
    <property type="protein sequence ID" value="MFC6200023.1"/>
    <property type="molecule type" value="Genomic_DNA"/>
</dbReference>
<evidence type="ECO:0000313" key="4">
    <source>
        <dbReference type="Proteomes" id="UP001596303"/>
    </source>
</evidence>
<evidence type="ECO:0000259" key="2">
    <source>
        <dbReference type="Pfam" id="PF01883"/>
    </source>
</evidence>
<evidence type="ECO:0000313" key="3">
    <source>
        <dbReference type="EMBL" id="MFC6200023.1"/>
    </source>
</evidence>
<dbReference type="RefSeq" id="WP_377381832.1">
    <property type="nucleotide sequence ID" value="NZ_JBHSSW010000066.1"/>
</dbReference>
<dbReference type="NCBIfam" id="TIGR02945">
    <property type="entry name" value="SUF_assoc"/>
    <property type="match status" value="1"/>
</dbReference>
<proteinExistence type="predicted"/>
<dbReference type="PANTHER" id="PTHR42831">
    <property type="entry name" value="FE-S PROTEIN MATURATION AUXILIARY FACTOR YITW"/>
    <property type="match status" value="1"/>
</dbReference>
<dbReference type="SUPFAM" id="SSF117916">
    <property type="entry name" value="Fe-S cluster assembly (FSCA) domain-like"/>
    <property type="match status" value="1"/>
</dbReference>
<dbReference type="InterPro" id="IPR034904">
    <property type="entry name" value="FSCA_dom_sf"/>
</dbReference>
<sequence>MSQTAEDRDMIDFSAPEEKAEPAAASAIPEDELSRITDELISEFKTVFDPEIPVDIYELGLIYSVDIDDDRNVQIDMTLTAPGCPVAGDMPGWVQSAAQRVKGINKVNVDLVFDPPWDVSRMSDEARLALNML</sequence>
<comment type="caution">
    <text evidence="3">The sequence shown here is derived from an EMBL/GenBank/DDBJ whole genome shotgun (WGS) entry which is preliminary data.</text>
</comment>
<keyword evidence="4" id="KW-1185">Reference proteome</keyword>
<organism evidence="3 4">
    <name type="scientific">Ponticaulis profundi</name>
    <dbReference type="NCBI Taxonomy" id="2665222"/>
    <lineage>
        <taxon>Bacteria</taxon>
        <taxon>Pseudomonadati</taxon>
        <taxon>Pseudomonadota</taxon>
        <taxon>Alphaproteobacteria</taxon>
        <taxon>Hyphomonadales</taxon>
        <taxon>Hyphomonadaceae</taxon>
        <taxon>Ponticaulis</taxon>
    </lineage>
</organism>
<feature type="domain" description="MIP18 family-like" evidence="2">
    <location>
        <begin position="45"/>
        <end position="110"/>
    </location>
</feature>
<feature type="compositionally biased region" description="Basic and acidic residues" evidence="1">
    <location>
        <begin position="1"/>
        <end position="21"/>
    </location>
</feature>
<accession>A0ABW1SEQ3</accession>
<protein>
    <submittedName>
        <fullName evidence="3">SUF system Fe-S cluster assembly protein</fullName>
    </submittedName>
</protein>
<dbReference type="InterPro" id="IPR014291">
    <property type="entry name" value="SUF_FeS_clus_asmbl-assoc"/>
</dbReference>
<dbReference type="Pfam" id="PF01883">
    <property type="entry name" value="FeS_assembly_P"/>
    <property type="match status" value="1"/>
</dbReference>
<reference evidence="4" key="1">
    <citation type="journal article" date="2019" name="Int. J. Syst. Evol. Microbiol.">
        <title>The Global Catalogue of Microorganisms (GCM) 10K type strain sequencing project: providing services to taxonomists for standard genome sequencing and annotation.</title>
        <authorList>
            <consortium name="The Broad Institute Genomics Platform"/>
            <consortium name="The Broad Institute Genome Sequencing Center for Infectious Disease"/>
            <person name="Wu L."/>
            <person name="Ma J."/>
        </authorList>
    </citation>
    <scope>NUCLEOTIDE SEQUENCE [LARGE SCALE GENOMIC DNA]</scope>
    <source>
        <strain evidence="4">CGMCC-1.15741</strain>
    </source>
</reference>
<name>A0ABW1SEQ3_9PROT</name>
<gene>
    <name evidence="3" type="ORF">ACFQDM_18270</name>
</gene>
<dbReference type="PANTHER" id="PTHR42831:SF1">
    <property type="entry name" value="FE-S PROTEIN MATURATION AUXILIARY FACTOR YITW"/>
    <property type="match status" value="1"/>
</dbReference>
<evidence type="ECO:0000256" key="1">
    <source>
        <dbReference type="SAM" id="MobiDB-lite"/>
    </source>
</evidence>
<dbReference type="InterPro" id="IPR052339">
    <property type="entry name" value="Fe-S_Maturation_MIP18"/>
</dbReference>
<dbReference type="Proteomes" id="UP001596303">
    <property type="component" value="Unassembled WGS sequence"/>
</dbReference>
<dbReference type="InterPro" id="IPR002744">
    <property type="entry name" value="MIP18-like"/>
</dbReference>
<dbReference type="Gene3D" id="3.30.300.130">
    <property type="entry name" value="Fe-S cluster assembly (FSCA)"/>
    <property type="match status" value="1"/>
</dbReference>